<dbReference type="RefSeq" id="WP_274374077.1">
    <property type="nucleotide sequence ID" value="NZ_CP072943.1"/>
</dbReference>
<gene>
    <name evidence="1" type="ORF">KAR29_02495</name>
</gene>
<evidence type="ECO:0000313" key="1">
    <source>
        <dbReference type="EMBL" id="QTX32820.1"/>
    </source>
</evidence>
<name>A0A9Q7A911_9BACT</name>
<organism evidence="1 2">
    <name type="scientific">Aminithiophilus ramosus</name>
    <dbReference type="NCBI Taxonomy" id="3029084"/>
    <lineage>
        <taxon>Bacteria</taxon>
        <taxon>Thermotogati</taxon>
        <taxon>Synergistota</taxon>
        <taxon>Synergistia</taxon>
        <taxon>Synergistales</taxon>
        <taxon>Aminithiophilaceae</taxon>
        <taxon>Aminithiophilus</taxon>
    </lineage>
</organism>
<sequence>MKKGLAFWFAILLSVSLVAGGLWVLGEPASSGDLARCLPRLNAEGQRLILQGRPADLPERLPSLLVQGPSPLGTVVDGLLPLLRLGEEFLLAVEAEGPSSFVVLRLPPLSLRALQGGKLPPGWDEAGFTFRDGGRARSFVLQSPRSGPLQGRLESDLVLLSSGPSSLSRFDGALAAKEGREDLRWDLRPQWPTHLRLNFGGEGAFRLSLAWKADGMPNELVWRVEPFPRLEGPRTAPWSAGTFHLPLLPDLVAGWRLSPDEIRFLRDLPEKGEEGVFPFPDLDSFSGPALAVFGAPARLLGLPLPGAFVEGTGEGAVADVDAFWRDRLGEVGLSPSPVEGFPSGGATFFPLTLTAVAGGDGALFGIVDGRDLPPRRPLADFLPGLAGEERFWLVADLPRLCERLQAPEAVGRLLSHFGRLPLPLRLTQTLRELSPLGRLVLMIPRLDSGWVTWTRPTTTE</sequence>
<dbReference type="AlphaFoldDB" id="A0A9Q7A911"/>
<keyword evidence="2" id="KW-1185">Reference proteome</keyword>
<evidence type="ECO:0000313" key="2">
    <source>
        <dbReference type="Proteomes" id="UP000671879"/>
    </source>
</evidence>
<dbReference type="EMBL" id="CP072943">
    <property type="protein sequence ID" value="QTX32820.1"/>
    <property type="molecule type" value="Genomic_DNA"/>
</dbReference>
<dbReference type="KEGG" id="aram:KAR29_02495"/>
<reference evidence="2" key="1">
    <citation type="submission" date="2021-04" db="EMBL/GenBank/DDBJ databases">
        <title>A novel Synergistetes isolate from a pyrite-forming mixed culture.</title>
        <authorList>
            <person name="Bunk B."/>
            <person name="Sproer C."/>
            <person name="Spring S."/>
            <person name="Pester M."/>
        </authorList>
    </citation>
    <scope>NUCLEOTIDE SEQUENCE [LARGE SCALE GENOMIC DNA]</scope>
    <source>
        <strain evidence="2">J.5.4.2-T.3.5.2</strain>
    </source>
</reference>
<evidence type="ECO:0008006" key="3">
    <source>
        <dbReference type="Google" id="ProtNLM"/>
    </source>
</evidence>
<dbReference type="Proteomes" id="UP000671879">
    <property type="component" value="Chromosome"/>
</dbReference>
<protein>
    <recommendedName>
        <fullName evidence="3">DUF2138 family protein</fullName>
    </recommendedName>
</protein>
<proteinExistence type="predicted"/>
<accession>A0A9Q7A911</accession>